<dbReference type="InterPro" id="IPR053147">
    <property type="entry name" value="Hsp_HslJ-like"/>
</dbReference>
<dbReference type="OrthoDB" id="880459at2"/>
<proteinExistence type="predicted"/>
<protein>
    <submittedName>
        <fullName evidence="3">Heat shock protein HslJ</fullName>
    </submittedName>
</protein>
<accession>A0A2T0WHL0</accession>
<feature type="signal peptide" evidence="1">
    <location>
        <begin position="1"/>
        <end position="23"/>
    </location>
</feature>
<evidence type="ECO:0000256" key="1">
    <source>
        <dbReference type="SAM" id="SignalP"/>
    </source>
</evidence>
<feature type="domain" description="DUF306" evidence="2">
    <location>
        <begin position="31"/>
        <end position="131"/>
    </location>
</feature>
<name>A0A2T0WHL0_9BACT</name>
<dbReference type="InterPro" id="IPR038670">
    <property type="entry name" value="HslJ-like_sf"/>
</dbReference>
<reference evidence="3 4" key="1">
    <citation type="submission" date="2018-03" db="EMBL/GenBank/DDBJ databases">
        <title>Genomic Encyclopedia of Archaeal and Bacterial Type Strains, Phase II (KMG-II): from individual species to whole genera.</title>
        <authorList>
            <person name="Goeker M."/>
        </authorList>
    </citation>
    <scope>NUCLEOTIDE SEQUENCE [LARGE SCALE GENOMIC DNA]</scope>
    <source>
        <strain evidence="3 4">DSM 27929</strain>
    </source>
</reference>
<dbReference type="Pfam" id="PF03724">
    <property type="entry name" value="META"/>
    <property type="match status" value="1"/>
</dbReference>
<keyword evidence="1" id="KW-0732">Signal</keyword>
<dbReference type="PANTHER" id="PTHR35535">
    <property type="entry name" value="HEAT SHOCK PROTEIN HSLJ"/>
    <property type="match status" value="1"/>
</dbReference>
<organism evidence="3 4">
    <name type="scientific">Mongoliibacter ruber</name>
    <dbReference type="NCBI Taxonomy" id="1750599"/>
    <lineage>
        <taxon>Bacteria</taxon>
        <taxon>Pseudomonadati</taxon>
        <taxon>Bacteroidota</taxon>
        <taxon>Cytophagia</taxon>
        <taxon>Cytophagales</taxon>
        <taxon>Cyclobacteriaceae</taxon>
        <taxon>Mongoliibacter</taxon>
    </lineage>
</organism>
<gene>
    <name evidence="3" type="ORF">CLW00_10931</name>
</gene>
<keyword evidence="4" id="KW-1185">Reference proteome</keyword>
<dbReference type="Gene3D" id="2.40.128.270">
    <property type="match status" value="1"/>
</dbReference>
<keyword evidence="3" id="KW-0346">Stress response</keyword>
<evidence type="ECO:0000313" key="3">
    <source>
        <dbReference type="EMBL" id="PRY86187.1"/>
    </source>
</evidence>
<dbReference type="PROSITE" id="PS51257">
    <property type="entry name" value="PROKAR_LIPOPROTEIN"/>
    <property type="match status" value="1"/>
</dbReference>
<dbReference type="AlphaFoldDB" id="A0A2T0WHL0"/>
<dbReference type="InterPro" id="IPR005184">
    <property type="entry name" value="DUF306_Meta_HslJ"/>
</dbReference>
<dbReference type="Proteomes" id="UP000238157">
    <property type="component" value="Unassembled WGS sequence"/>
</dbReference>
<feature type="chain" id="PRO_5015432614" evidence="1">
    <location>
        <begin position="24"/>
        <end position="139"/>
    </location>
</feature>
<evidence type="ECO:0000313" key="4">
    <source>
        <dbReference type="Proteomes" id="UP000238157"/>
    </source>
</evidence>
<comment type="caution">
    <text evidence="3">The sequence shown here is derived from an EMBL/GenBank/DDBJ whole genome shotgun (WGS) entry which is preliminary data.</text>
</comment>
<evidence type="ECO:0000259" key="2">
    <source>
        <dbReference type="Pfam" id="PF03724"/>
    </source>
</evidence>
<dbReference type="PANTHER" id="PTHR35535:SF1">
    <property type="entry name" value="HEAT SHOCK PROTEIN HSLJ"/>
    <property type="match status" value="1"/>
</dbReference>
<dbReference type="RefSeq" id="WP_106134523.1">
    <property type="nucleotide sequence ID" value="NZ_PVTR01000009.1"/>
</dbReference>
<sequence length="139" mass="14663">MKKFFSILSLVAVLSFASCSSVGNLNPMSLLTGNNWVLSSLLGNTLDGSLFSGGLPFLNFMDEGRLTGFTGCNNLSGSFNIEADGINLDPGAMTKKACEGDGENQFLSALSKANNFKVGKNKLTLLDGATELLGFVPQR</sequence>
<dbReference type="EMBL" id="PVTR01000009">
    <property type="protein sequence ID" value="PRY86187.1"/>
    <property type="molecule type" value="Genomic_DNA"/>
</dbReference>